<keyword evidence="1" id="KW-0732">Signal</keyword>
<dbReference type="AlphaFoldDB" id="H5U6B8"/>
<dbReference type="EMBL" id="BAFC01000123">
    <property type="protein sequence ID" value="GAB41276.1"/>
    <property type="molecule type" value="Genomic_DNA"/>
</dbReference>
<evidence type="ECO:0000256" key="1">
    <source>
        <dbReference type="SAM" id="SignalP"/>
    </source>
</evidence>
<dbReference type="RefSeq" id="WP_005208554.1">
    <property type="nucleotide sequence ID" value="NZ_BAFC01000123.1"/>
</dbReference>
<sequence length="66" mass="6649">MTRKARSWVRRAAVAAAITVCTAISATPADAHAAVSALTIAQPGGTGKYGAAALTRSARARPTTIL</sequence>
<dbReference type="Proteomes" id="UP000005845">
    <property type="component" value="Unassembled WGS sequence"/>
</dbReference>
<organism evidence="2 3">
    <name type="scientific">Gordonia sputi NBRC 100414</name>
    <dbReference type="NCBI Taxonomy" id="1089453"/>
    <lineage>
        <taxon>Bacteria</taxon>
        <taxon>Bacillati</taxon>
        <taxon>Actinomycetota</taxon>
        <taxon>Actinomycetes</taxon>
        <taxon>Mycobacteriales</taxon>
        <taxon>Gordoniaceae</taxon>
        <taxon>Gordonia</taxon>
    </lineage>
</organism>
<accession>H5U6B8</accession>
<gene>
    <name evidence="2" type="ORF">GOSPT_125_00430</name>
</gene>
<name>H5U6B8_9ACTN</name>
<protein>
    <submittedName>
        <fullName evidence="2">Uncharacterized protein</fullName>
    </submittedName>
</protein>
<comment type="caution">
    <text evidence="2">The sequence shown here is derived from an EMBL/GenBank/DDBJ whole genome shotgun (WGS) entry which is preliminary data.</text>
</comment>
<feature type="signal peptide" evidence="1">
    <location>
        <begin position="1"/>
        <end position="33"/>
    </location>
</feature>
<proteinExistence type="predicted"/>
<evidence type="ECO:0000313" key="3">
    <source>
        <dbReference type="Proteomes" id="UP000005845"/>
    </source>
</evidence>
<feature type="chain" id="PRO_5003599327" evidence="1">
    <location>
        <begin position="34"/>
        <end position="66"/>
    </location>
</feature>
<evidence type="ECO:0000313" key="2">
    <source>
        <dbReference type="EMBL" id="GAB41276.1"/>
    </source>
</evidence>
<keyword evidence="3" id="KW-1185">Reference proteome</keyword>
<reference evidence="2 3" key="1">
    <citation type="submission" date="2012-02" db="EMBL/GenBank/DDBJ databases">
        <title>Whole genome shotgun sequence of Gordonia sputi NBRC 100414.</title>
        <authorList>
            <person name="Yoshida I."/>
            <person name="Hosoyama A."/>
            <person name="Tsuchikane K."/>
            <person name="Katsumata H."/>
            <person name="Yamazaki S."/>
            <person name="Fujita N."/>
        </authorList>
    </citation>
    <scope>NUCLEOTIDE SEQUENCE [LARGE SCALE GENOMIC DNA]</scope>
    <source>
        <strain evidence="2 3">NBRC 100414</strain>
    </source>
</reference>